<evidence type="ECO:0000313" key="3">
    <source>
        <dbReference type="Proteomes" id="UP000299084"/>
    </source>
</evidence>
<feature type="compositionally biased region" description="Polar residues" evidence="1">
    <location>
        <begin position="55"/>
        <end position="64"/>
    </location>
</feature>
<keyword evidence="3" id="KW-1185">Reference proteome</keyword>
<feature type="compositionally biased region" description="Basic and acidic residues" evidence="1">
    <location>
        <begin position="14"/>
        <end position="25"/>
    </location>
</feature>
<comment type="caution">
    <text evidence="2">The sequence shown here is derived from an EMBL/GenBank/DDBJ whole genome shotgun (WGS) entry which is preliminary data.</text>
</comment>
<proteinExistence type="predicted"/>
<feature type="region of interest" description="Disordered" evidence="1">
    <location>
        <begin position="1"/>
        <end position="25"/>
    </location>
</feature>
<dbReference type="Proteomes" id="UP000299084">
    <property type="component" value="Unassembled WGS sequence"/>
</dbReference>
<dbReference type="EMBL" id="JWIN03000005">
    <property type="protein sequence ID" value="KAB1278650.1"/>
    <property type="molecule type" value="Genomic_DNA"/>
</dbReference>
<accession>A0A5N4E5T9</accession>
<protein>
    <submittedName>
        <fullName evidence="2">Uncharacterized protein</fullName>
    </submittedName>
</protein>
<name>A0A5N4E5T9_CAMDR</name>
<dbReference type="AlphaFoldDB" id="A0A5N4E5T9"/>
<feature type="region of interest" description="Disordered" evidence="1">
    <location>
        <begin position="55"/>
        <end position="107"/>
    </location>
</feature>
<evidence type="ECO:0000256" key="1">
    <source>
        <dbReference type="SAM" id="MobiDB-lite"/>
    </source>
</evidence>
<organism evidence="2 3">
    <name type="scientific">Camelus dromedarius</name>
    <name type="common">Dromedary</name>
    <name type="synonym">Arabian camel</name>
    <dbReference type="NCBI Taxonomy" id="9838"/>
    <lineage>
        <taxon>Eukaryota</taxon>
        <taxon>Metazoa</taxon>
        <taxon>Chordata</taxon>
        <taxon>Craniata</taxon>
        <taxon>Vertebrata</taxon>
        <taxon>Euteleostomi</taxon>
        <taxon>Mammalia</taxon>
        <taxon>Eutheria</taxon>
        <taxon>Laurasiatheria</taxon>
        <taxon>Artiodactyla</taxon>
        <taxon>Tylopoda</taxon>
        <taxon>Camelidae</taxon>
        <taxon>Camelus</taxon>
    </lineage>
</organism>
<feature type="compositionally biased region" description="Basic and acidic residues" evidence="1">
    <location>
        <begin position="65"/>
        <end position="80"/>
    </location>
</feature>
<feature type="region of interest" description="Disordered" evidence="1">
    <location>
        <begin position="121"/>
        <end position="141"/>
    </location>
</feature>
<sequence>MAPNSQGQQGGGAWERRPGEARSLRGPREVWERLWARGQVFILSLLLPGCEPSATVLTSSGRQVTTHEQRHQSKRGDMRRGLVTPRGQPDDEDTRDCPAPAPPSSAVVTGPEVAVNLAPAQREAGQQRVSHEGVGGSHRPRLEPIMNFTSLSPSSLLYGTGHLVGPSLLVSLGWGETPLRLDLKMITLCATVLPKTAGQPSPRPLLPLSVSGTLGPFRVLKLSCFEGLMLFPLLGTSHHHPPPQPPHPTGHPHHRAARTSHAWERWRVSILFTRVLRTQHVSGPRTPLRTPQHSDIPVSTLRRHRLDSAGAECPWELVKGLRLSVLGQGLRKGGSHQPTGPTPEFLIQPGWGGARNCISDERFSPGAVSSHGKSHHFSLYAETELRGCIHQRLRPPPCPAPGFPDCGTRVALPPSPPRLPLLSLVYADASSVPDPALEAGD</sequence>
<evidence type="ECO:0000313" key="2">
    <source>
        <dbReference type="EMBL" id="KAB1278650.1"/>
    </source>
</evidence>
<reference evidence="2 3" key="1">
    <citation type="journal article" date="2019" name="Mol. Ecol. Resour.">
        <title>Improving Illumina assemblies with Hi-C and long reads: an example with the North African dromedary.</title>
        <authorList>
            <person name="Elbers J.P."/>
            <person name="Rogers M.F."/>
            <person name="Perelman P.L."/>
            <person name="Proskuryakova A.A."/>
            <person name="Serdyukova N.A."/>
            <person name="Johnson W.E."/>
            <person name="Horin P."/>
            <person name="Corander J."/>
            <person name="Murphy D."/>
            <person name="Burger P.A."/>
        </authorList>
    </citation>
    <scope>NUCLEOTIDE SEQUENCE [LARGE SCALE GENOMIC DNA]</scope>
    <source>
        <strain evidence="2">Drom800</strain>
        <tissue evidence="2">Blood</tissue>
    </source>
</reference>
<gene>
    <name evidence="2" type="ORF">Cadr_000006608</name>
</gene>